<evidence type="ECO:0000313" key="2">
    <source>
        <dbReference type="EMBL" id="PVH97442.1"/>
    </source>
</evidence>
<dbReference type="Pfam" id="PF00106">
    <property type="entry name" value="adh_short"/>
    <property type="match status" value="1"/>
</dbReference>
<keyword evidence="3" id="KW-1185">Reference proteome</keyword>
<dbReference type="InterPro" id="IPR002347">
    <property type="entry name" value="SDR_fam"/>
</dbReference>
<dbReference type="STRING" id="97972.A0A2V1DH19"/>
<dbReference type="OrthoDB" id="542013at2759"/>
<dbReference type="PANTHER" id="PTHR43157">
    <property type="entry name" value="PHOSPHATIDYLINOSITOL-GLYCAN BIOSYNTHESIS CLASS F PROTEIN-RELATED"/>
    <property type="match status" value="1"/>
</dbReference>
<name>A0A2V1DH19_9PLEO</name>
<proteinExistence type="predicted"/>
<dbReference type="PANTHER" id="PTHR43157:SF35">
    <property type="entry name" value="DEHYDROGENASE_REDUCTASE FAMILY PROTEIN, PUTATIVE-RELATED"/>
    <property type="match status" value="1"/>
</dbReference>
<dbReference type="SUPFAM" id="SSF51735">
    <property type="entry name" value="NAD(P)-binding Rossmann-fold domains"/>
    <property type="match status" value="1"/>
</dbReference>
<evidence type="ECO:0000313" key="3">
    <source>
        <dbReference type="Proteomes" id="UP000244855"/>
    </source>
</evidence>
<dbReference type="AlphaFoldDB" id="A0A2V1DH19"/>
<protein>
    <submittedName>
        <fullName evidence="2">NAD(P)-binding protein</fullName>
    </submittedName>
</protein>
<dbReference type="PRINTS" id="PR00081">
    <property type="entry name" value="GDHRDH"/>
</dbReference>
<gene>
    <name evidence="2" type="ORF">DM02DRAFT_533272</name>
</gene>
<sequence length="341" mass="37251">MSADLQRRARSESTILASVSRQLTKPKAIPQGIRLTDQVAIVTGSNVGLGLEASRQLLQLGLTHLVMGVRSETKGNAAANLLRKEFPMAQVSVWLLDMESYDSIRAFANRCASLPRIDISILNAGLTVKKFNAVPATGHETTVQVNYISTALLTILLLPILKSKKHASTRPPVLTLVGSDVTYTAKIDTKNASVLKQFDKADSYAQMPWYAAAKLFLAFFTTKLVGFVDPNDVLINVVSPGLTKGTGFFGDAPLILGTIFRILAFFLARSAELGATTYIDATIARGPESHGLFLSDWAVKPYPEIIYTAEGKEFRERLWEETMKELDFVGASRILGDLKNS</sequence>
<dbReference type="Proteomes" id="UP000244855">
    <property type="component" value="Unassembled WGS sequence"/>
</dbReference>
<organism evidence="2 3">
    <name type="scientific">Periconia macrospinosa</name>
    <dbReference type="NCBI Taxonomy" id="97972"/>
    <lineage>
        <taxon>Eukaryota</taxon>
        <taxon>Fungi</taxon>
        <taxon>Dikarya</taxon>
        <taxon>Ascomycota</taxon>
        <taxon>Pezizomycotina</taxon>
        <taxon>Dothideomycetes</taxon>
        <taxon>Pleosporomycetidae</taxon>
        <taxon>Pleosporales</taxon>
        <taxon>Massarineae</taxon>
        <taxon>Periconiaceae</taxon>
        <taxon>Periconia</taxon>
    </lineage>
</organism>
<dbReference type="InterPro" id="IPR036291">
    <property type="entry name" value="NAD(P)-bd_dom_sf"/>
</dbReference>
<dbReference type="GO" id="GO:0016491">
    <property type="term" value="F:oxidoreductase activity"/>
    <property type="evidence" value="ECO:0007669"/>
    <property type="project" value="UniProtKB-KW"/>
</dbReference>
<dbReference type="Gene3D" id="3.40.50.720">
    <property type="entry name" value="NAD(P)-binding Rossmann-like Domain"/>
    <property type="match status" value="1"/>
</dbReference>
<dbReference type="EMBL" id="KZ805436">
    <property type="protein sequence ID" value="PVH97442.1"/>
    <property type="molecule type" value="Genomic_DNA"/>
</dbReference>
<accession>A0A2V1DH19</accession>
<keyword evidence="1" id="KW-0560">Oxidoreductase</keyword>
<evidence type="ECO:0000256" key="1">
    <source>
        <dbReference type="ARBA" id="ARBA00023002"/>
    </source>
</evidence>
<reference evidence="2 3" key="1">
    <citation type="journal article" date="2018" name="Sci. Rep.">
        <title>Comparative genomics provides insights into the lifestyle and reveals functional heterogeneity of dark septate endophytic fungi.</title>
        <authorList>
            <person name="Knapp D.G."/>
            <person name="Nemeth J.B."/>
            <person name="Barry K."/>
            <person name="Hainaut M."/>
            <person name="Henrissat B."/>
            <person name="Johnson J."/>
            <person name="Kuo A."/>
            <person name="Lim J.H.P."/>
            <person name="Lipzen A."/>
            <person name="Nolan M."/>
            <person name="Ohm R.A."/>
            <person name="Tamas L."/>
            <person name="Grigoriev I.V."/>
            <person name="Spatafora J.W."/>
            <person name="Nagy L.G."/>
            <person name="Kovacs G.M."/>
        </authorList>
    </citation>
    <scope>NUCLEOTIDE SEQUENCE [LARGE SCALE GENOMIC DNA]</scope>
    <source>
        <strain evidence="2 3">DSE2036</strain>
    </source>
</reference>